<keyword evidence="7" id="KW-0175">Coiled coil</keyword>
<keyword evidence="1" id="KW-0399">Innate immunity</keyword>
<dbReference type="PROSITE" id="PS50119">
    <property type="entry name" value="ZF_BBOX"/>
    <property type="match status" value="1"/>
</dbReference>
<evidence type="ECO:0000313" key="14">
    <source>
        <dbReference type="Proteomes" id="UP000824782"/>
    </source>
</evidence>
<dbReference type="SUPFAM" id="SSF57850">
    <property type="entry name" value="RING/U-box"/>
    <property type="match status" value="1"/>
</dbReference>
<dbReference type="GO" id="GO:0008270">
    <property type="term" value="F:zinc ion binding"/>
    <property type="evidence" value="ECO:0007669"/>
    <property type="project" value="UniProtKB-KW"/>
</dbReference>
<dbReference type="EMBL" id="WNYA01030662">
    <property type="protein sequence ID" value="KAG8537401.1"/>
    <property type="molecule type" value="Genomic_DNA"/>
</dbReference>
<dbReference type="Pfam" id="PF00643">
    <property type="entry name" value="zf-B_box"/>
    <property type="match status" value="1"/>
</dbReference>
<dbReference type="Proteomes" id="UP000824782">
    <property type="component" value="Unassembled WGS sequence"/>
</dbReference>
<evidence type="ECO:0000256" key="4">
    <source>
        <dbReference type="ARBA" id="ARBA00022833"/>
    </source>
</evidence>
<comment type="caution">
    <text evidence="12">The sequence shown here is derived from an EMBL/GenBank/DDBJ whole genome shotgun (WGS) entry which is preliminary data.</text>
</comment>
<dbReference type="Gene3D" id="4.10.830.40">
    <property type="match status" value="1"/>
</dbReference>
<dbReference type="EMBL" id="WNYA01000369">
    <property type="protein sequence ID" value="KAG8548592.1"/>
    <property type="molecule type" value="Genomic_DNA"/>
</dbReference>
<dbReference type="GO" id="GO:0045087">
    <property type="term" value="P:innate immune response"/>
    <property type="evidence" value="ECO:0007669"/>
    <property type="project" value="UniProtKB-KW"/>
</dbReference>
<dbReference type="EMBL" id="WNYA01000369">
    <property type="protein sequence ID" value="KAG8548593.1"/>
    <property type="molecule type" value="Genomic_DNA"/>
</dbReference>
<evidence type="ECO:0000259" key="10">
    <source>
        <dbReference type="PROSITE" id="PS50188"/>
    </source>
</evidence>
<gene>
    <name evidence="11" type="ORF">GDO81_024582</name>
    <name evidence="12" type="ORF">GDO81_024874</name>
    <name evidence="13" type="ORF">GDO81_024875</name>
</gene>
<dbReference type="SMART" id="SM00336">
    <property type="entry name" value="BBOX"/>
    <property type="match status" value="1"/>
</dbReference>
<dbReference type="Gene3D" id="2.60.120.920">
    <property type="match status" value="1"/>
</dbReference>
<dbReference type="CDD" id="cd19769">
    <property type="entry name" value="Bbox2_TRIM16-like"/>
    <property type="match status" value="1"/>
</dbReference>
<protein>
    <submittedName>
        <fullName evidence="12">Uncharacterized protein</fullName>
    </submittedName>
</protein>
<dbReference type="InterPro" id="IPR013320">
    <property type="entry name" value="ConA-like_dom_sf"/>
</dbReference>
<feature type="domain" description="B box-type" evidence="9">
    <location>
        <begin position="135"/>
        <end position="176"/>
    </location>
</feature>
<feature type="domain" description="B30.2/SPRY" evidence="10">
    <location>
        <begin position="333"/>
        <end position="522"/>
    </location>
</feature>
<evidence type="ECO:0000313" key="11">
    <source>
        <dbReference type="EMBL" id="KAG8537401.1"/>
    </source>
</evidence>
<dbReference type="EMBL" id="WNYA01000369">
    <property type="protein sequence ID" value="KAG8548591.1"/>
    <property type="molecule type" value="Genomic_DNA"/>
</dbReference>
<dbReference type="InterPro" id="IPR013083">
    <property type="entry name" value="Znf_RING/FYVE/PHD"/>
</dbReference>
<dbReference type="InterPro" id="IPR051051">
    <property type="entry name" value="E3_ubiq-ligase_TRIM/RNF"/>
</dbReference>
<dbReference type="PANTHER" id="PTHR25465:SF41">
    <property type="entry name" value="E3 UBIQUITIN-PROTEIN LIGASE RNF135"/>
    <property type="match status" value="1"/>
</dbReference>
<keyword evidence="2" id="KW-0479">Metal-binding</keyword>
<evidence type="ECO:0000256" key="7">
    <source>
        <dbReference type="SAM" id="Coils"/>
    </source>
</evidence>
<dbReference type="CDD" id="cd16597">
    <property type="entry name" value="RING-HC_TRIM25_C-IV"/>
    <property type="match status" value="1"/>
</dbReference>
<dbReference type="InterPro" id="IPR017907">
    <property type="entry name" value="Znf_RING_CS"/>
</dbReference>
<evidence type="ECO:0000256" key="2">
    <source>
        <dbReference type="ARBA" id="ARBA00022723"/>
    </source>
</evidence>
<evidence type="ECO:0000313" key="13">
    <source>
        <dbReference type="EMBL" id="KAG8548594.1"/>
    </source>
</evidence>
<dbReference type="PRINTS" id="PR01407">
    <property type="entry name" value="BUTYPHLNCDUF"/>
</dbReference>
<dbReference type="Gene3D" id="3.30.160.60">
    <property type="entry name" value="Classic Zinc Finger"/>
    <property type="match status" value="1"/>
</dbReference>
<dbReference type="InterPro" id="IPR043136">
    <property type="entry name" value="B30.2/SPRY_sf"/>
</dbReference>
<dbReference type="PROSITE" id="PS50188">
    <property type="entry name" value="B302_SPRY"/>
    <property type="match status" value="1"/>
</dbReference>
<dbReference type="SUPFAM" id="SSF57845">
    <property type="entry name" value="B-box zinc-binding domain"/>
    <property type="match status" value="1"/>
</dbReference>
<keyword evidence="3 6" id="KW-0863">Zinc-finger</keyword>
<feature type="coiled-coil region" evidence="7">
    <location>
        <begin position="180"/>
        <end position="225"/>
    </location>
</feature>
<dbReference type="EMBL" id="WNYA01000369">
    <property type="protein sequence ID" value="KAG8548594.1"/>
    <property type="molecule type" value="Genomic_DNA"/>
</dbReference>
<evidence type="ECO:0000256" key="3">
    <source>
        <dbReference type="ARBA" id="ARBA00022771"/>
    </source>
</evidence>
<keyword evidence="4" id="KW-0862">Zinc</keyword>
<dbReference type="Gene3D" id="3.30.40.10">
    <property type="entry name" value="Zinc/RING finger domain, C3HC4 (zinc finger)"/>
    <property type="match status" value="1"/>
</dbReference>
<accession>A0AAV6ZGS5</accession>
<dbReference type="Pfam" id="PF00622">
    <property type="entry name" value="SPRY"/>
    <property type="match status" value="1"/>
</dbReference>
<dbReference type="SMART" id="SM00449">
    <property type="entry name" value="SPRY"/>
    <property type="match status" value="1"/>
</dbReference>
<dbReference type="SUPFAM" id="SSF49899">
    <property type="entry name" value="Concanavalin A-like lectins/glucanases"/>
    <property type="match status" value="1"/>
</dbReference>
<dbReference type="CDD" id="cd12891">
    <property type="entry name" value="SPRY_PRY_C-I_2"/>
    <property type="match status" value="1"/>
</dbReference>
<evidence type="ECO:0000259" key="9">
    <source>
        <dbReference type="PROSITE" id="PS50119"/>
    </source>
</evidence>
<sequence>MACVDFGDELTCSICLNIYTDPVTLTCGHNFCRECIEITLDTQERSGAHTCPDCRAEFPTRPTLHRNVALSNIAERFQSTRMKQVSTGVLCTYCIHSSTPAIKSCLHCEASLCDSHLIVHNKSEEHVLTDPNVLQENKRCTIHDKVLQYYCPKDKVCICLLCRMAGVHDGHQVEPLDKASEKKKEKLEDLRKKIIQNREETEERLQTLKEQQHKLQNKISEETESVAALFRNLRTILDEMEKTVLRCFSERKDVSLISDLIRDLDIKKDEMYRKIGLLEELCHMTDPWSILQEPQSNKEDFYVVEENFLEENLEVHEDELRDIKLSQILYEQFKNLMLQSKKLFFGKEKEADLSLDVRSAGINVEISDDLKVASWSQIKQLHPGARPNLHRCQVLGTQLFSSGQHYWDVETSKSGTWSLGVGYRSMPRSGDMAEIGYNNKSWCLSKVYNCSSYSVMHNDEEIQVHQESPCYKFRLHLDYEAGKLSLYELNDPIRLLYVITATFREPLYPAFYVCNAWVRIQN</sequence>
<dbReference type="InterPro" id="IPR001841">
    <property type="entry name" value="Znf_RING"/>
</dbReference>
<evidence type="ECO:0000256" key="5">
    <source>
        <dbReference type="ARBA" id="ARBA00022859"/>
    </source>
</evidence>
<keyword evidence="14" id="KW-1185">Reference proteome</keyword>
<dbReference type="PROSITE" id="PS50089">
    <property type="entry name" value="ZF_RING_2"/>
    <property type="match status" value="1"/>
</dbReference>
<dbReference type="InterPro" id="IPR027370">
    <property type="entry name" value="Znf-RING_euk"/>
</dbReference>
<name>A0AAV6ZGS5_ENGPU</name>
<dbReference type="PANTHER" id="PTHR25465">
    <property type="entry name" value="B-BOX DOMAIN CONTAINING"/>
    <property type="match status" value="1"/>
</dbReference>
<dbReference type="SMART" id="SM00184">
    <property type="entry name" value="RING"/>
    <property type="match status" value="1"/>
</dbReference>
<proteinExistence type="predicted"/>
<evidence type="ECO:0000256" key="1">
    <source>
        <dbReference type="ARBA" id="ARBA00022588"/>
    </source>
</evidence>
<dbReference type="InterPro" id="IPR000315">
    <property type="entry name" value="Znf_B-box"/>
</dbReference>
<evidence type="ECO:0000256" key="6">
    <source>
        <dbReference type="PROSITE-ProRule" id="PRU00024"/>
    </source>
</evidence>
<dbReference type="AlphaFoldDB" id="A0AAV6ZGS5"/>
<keyword evidence="5" id="KW-0391">Immunity</keyword>
<dbReference type="PROSITE" id="PS00518">
    <property type="entry name" value="ZF_RING_1"/>
    <property type="match status" value="1"/>
</dbReference>
<evidence type="ECO:0000259" key="8">
    <source>
        <dbReference type="PROSITE" id="PS50089"/>
    </source>
</evidence>
<dbReference type="Pfam" id="PF13445">
    <property type="entry name" value="zf-RING_UBOX"/>
    <property type="match status" value="1"/>
</dbReference>
<dbReference type="InterPro" id="IPR003877">
    <property type="entry name" value="SPRY_dom"/>
</dbReference>
<reference evidence="12" key="1">
    <citation type="thesis" date="2020" institute="ProQuest LLC" country="789 East Eisenhower Parkway, Ann Arbor, MI, USA">
        <title>Comparative Genomics and Chromosome Evolution.</title>
        <authorList>
            <person name="Mudd A.B."/>
        </authorList>
    </citation>
    <scope>NUCLEOTIDE SEQUENCE</scope>
    <source>
        <strain evidence="12">237g6f4</strain>
        <tissue evidence="12">Blood</tissue>
    </source>
</reference>
<dbReference type="InterPro" id="IPR003879">
    <property type="entry name" value="Butyrophylin_SPRY"/>
</dbReference>
<organism evidence="12 14">
    <name type="scientific">Engystomops pustulosus</name>
    <name type="common">Tungara frog</name>
    <name type="synonym">Physalaemus pustulosus</name>
    <dbReference type="NCBI Taxonomy" id="76066"/>
    <lineage>
        <taxon>Eukaryota</taxon>
        <taxon>Metazoa</taxon>
        <taxon>Chordata</taxon>
        <taxon>Craniata</taxon>
        <taxon>Vertebrata</taxon>
        <taxon>Euteleostomi</taxon>
        <taxon>Amphibia</taxon>
        <taxon>Batrachia</taxon>
        <taxon>Anura</taxon>
        <taxon>Neobatrachia</taxon>
        <taxon>Hyloidea</taxon>
        <taxon>Leptodactylidae</taxon>
        <taxon>Leiuperinae</taxon>
        <taxon>Engystomops</taxon>
    </lineage>
</organism>
<feature type="domain" description="RING-type" evidence="8">
    <location>
        <begin position="12"/>
        <end position="55"/>
    </location>
</feature>
<evidence type="ECO:0000313" key="12">
    <source>
        <dbReference type="EMBL" id="KAG8548592.1"/>
    </source>
</evidence>
<dbReference type="InterPro" id="IPR001870">
    <property type="entry name" value="B30.2/SPRY"/>
</dbReference>